<organism evidence="2 3">
    <name type="scientific">Colocasia esculenta</name>
    <name type="common">Wild taro</name>
    <name type="synonym">Arum esculentum</name>
    <dbReference type="NCBI Taxonomy" id="4460"/>
    <lineage>
        <taxon>Eukaryota</taxon>
        <taxon>Viridiplantae</taxon>
        <taxon>Streptophyta</taxon>
        <taxon>Embryophyta</taxon>
        <taxon>Tracheophyta</taxon>
        <taxon>Spermatophyta</taxon>
        <taxon>Magnoliopsida</taxon>
        <taxon>Liliopsida</taxon>
        <taxon>Araceae</taxon>
        <taxon>Aroideae</taxon>
        <taxon>Colocasieae</taxon>
        <taxon>Colocasia</taxon>
    </lineage>
</organism>
<protein>
    <submittedName>
        <fullName evidence="2">Uncharacterized protein</fullName>
    </submittedName>
</protein>
<feature type="compositionally biased region" description="Gly residues" evidence="1">
    <location>
        <begin position="1"/>
        <end position="20"/>
    </location>
</feature>
<dbReference type="Proteomes" id="UP000652761">
    <property type="component" value="Unassembled WGS sequence"/>
</dbReference>
<dbReference type="AlphaFoldDB" id="A0A843UVB0"/>
<proteinExistence type="predicted"/>
<keyword evidence="3" id="KW-1185">Reference proteome</keyword>
<accession>A0A843UVB0</accession>
<gene>
    <name evidence="2" type="ORF">Taro_018934</name>
</gene>
<comment type="caution">
    <text evidence="2">The sequence shown here is derived from an EMBL/GenBank/DDBJ whole genome shotgun (WGS) entry which is preliminary data.</text>
</comment>
<reference evidence="2" key="1">
    <citation type="submission" date="2017-07" db="EMBL/GenBank/DDBJ databases">
        <title>Taro Niue Genome Assembly and Annotation.</title>
        <authorList>
            <person name="Atibalentja N."/>
            <person name="Keating K."/>
            <person name="Fields C.J."/>
        </authorList>
    </citation>
    <scope>NUCLEOTIDE SEQUENCE</scope>
    <source>
        <strain evidence="2">Niue_2</strain>
        <tissue evidence="2">Leaf</tissue>
    </source>
</reference>
<name>A0A843UVB0_COLES</name>
<dbReference type="EMBL" id="NMUH01000898">
    <property type="protein sequence ID" value="MQL86407.1"/>
    <property type="molecule type" value="Genomic_DNA"/>
</dbReference>
<evidence type="ECO:0000256" key="1">
    <source>
        <dbReference type="SAM" id="MobiDB-lite"/>
    </source>
</evidence>
<evidence type="ECO:0000313" key="2">
    <source>
        <dbReference type="EMBL" id="MQL86407.1"/>
    </source>
</evidence>
<sequence length="211" mass="23682">MPDGVEGGGKGHVGEGSGAEGKGRDGGSSKSQGSLQQQFLDQNNVSEDLIDNIAVTNEDARSRQRMLDFAARRDWACLDWFPEPAHCLGFCGHEASHIVIRVSLIVVTKNQKRMLTLRLEEPLATLLLLSLAPSRTGEVSALRRRLPVRVRLRRRSPVFRPSRSLSDALSGVRPFLDWAKVWWAYTRRRELGRTLMADDNLQNQERIRGPD</sequence>
<evidence type="ECO:0000313" key="3">
    <source>
        <dbReference type="Proteomes" id="UP000652761"/>
    </source>
</evidence>
<feature type="region of interest" description="Disordered" evidence="1">
    <location>
        <begin position="1"/>
        <end position="36"/>
    </location>
</feature>